<sequence>MSISTESGSRSLRQAQGPLAGAGAVAEPVEAEARSLGQAQGPDAARVAEPVEATDPHGDVSLDARDLTAEFAGGEDRATDPDVAAYALRLGDDALILAQNLCGWVARAPELEEDVALGNIALDLLGHARSLLRYAGSCDERSEDDLAYWRDEREFRSAWLFELPNGDFAHTIARQLLASAYLLELYRDLAASTDPVLAAVAAKAEKEVDYHRDHAVQWTLRLAGGTDESRRRLLVALDDTWAFLDELFRDEPLHDRLDGVAVRPSTLRSRVDDVLSAVLAEEDVPVPTIPASSAGGRRGIHHPAFGPLLAEMQVLARRHPGATW</sequence>
<organism evidence="2 3">
    <name type="scientific">Microbacterium enclense</name>
    <dbReference type="NCBI Taxonomy" id="993073"/>
    <lineage>
        <taxon>Bacteria</taxon>
        <taxon>Bacillati</taxon>
        <taxon>Actinomycetota</taxon>
        <taxon>Actinomycetes</taxon>
        <taxon>Micrococcales</taxon>
        <taxon>Microbacteriaceae</taxon>
        <taxon>Microbacterium</taxon>
    </lineage>
</organism>
<dbReference type="GO" id="GO:0005829">
    <property type="term" value="C:cytosol"/>
    <property type="evidence" value="ECO:0007669"/>
    <property type="project" value="TreeGrafter"/>
</dbReference>
<dbReference type="NCBIfam" id="TIGR02158">
    <property type="entry name" value="PA_CoA_Oxy3"/>
    <property type="match status" value="1"/>
</dbReference>
<dbReference type="Proteomes" id="UP000183203">
    <property type="component" value="Unassembled WGS sequence"/>
</dbReference>
<dbReference type="PANTHER" id="PTHR30458:SF0">
    <property type="entry name" value="1,2-PHENYLACETYL-COA EPOXIDASE, SUBUNIT C"/>
    <property type="match status" value="1"/>
</dbReference>
<dbReference type="InterPro" id="IPR007814">
    <property type="entry name" value="PaaA_PaaC"/>
</dbReference>
<dbReference type="GO" id="GO:0010124">
    <property type="term" value="P:phenylacetate catabolic process"/>
    <property type="evidence" value="ECO:0007669"/>
    <property type="project" value="InterPro"/>
</dbReference>
<dbReference type="InterPro" id="IPR011882">
    <property type="entry name" value="PaaC"/>
</dbReference>
<dbReference type="InterPro" id="IPR052703">
    <property type="entry name" value="Aromatic_CoA_ox/epox"/>
</dbReference>
<gene>
    <name evidence="2" type="ORF">SAMN05216418_2759</name>
</gene>
<name>A0A1G6NKF6_9MICO</name>
<feature type="compositionally biased region" description="Low complexity" evidence="1">
    <location>
        <begin position="17"/>
        <end position="28"/>
    </location>
</feature>
<accession>A0A1G6NKF6</accession>
<feature type="compositionally biased region" description="Polar residues" evidence="1">
    <location>
        <begin position="1"/>
        <end position="14"/>
    </location>
</feature>
<dbReference type="PANTHER" id="PTHR30458">
    <property type="entry name" value="PHENYLACETIC ACID DEGRADATION PROTEIN PAA"/>
    <property type="match status" value="1"/>
</dbReference>
<evidence type="ECO:0000256" key="1">
    <source>
        <dbReference type="SAM" id="MobiDB-lite"/>
    </source>
</evidence>
<dbReference type="Gene3D" id="1.20.1260.10">
    <property type="match status" value="1"/>
</dbReference>
<reference evidence="2 3" key="1">
    <citation type="submission" date="2016-09" db="EMBL/GenBank/DDBJ databases">
        <authorList>
            <person name="Capua I."/>
            <person name="De Benedictis P."/>
            <person name="Joannis T."/>
            <person name="Lombin L.H."/>
            <person name="Cattoli G."/>
        </authorList>
    </citation>
    <scope>NUCLEOTIDE SEQUENCE [LARGE SCALE GENOMIC DNA]</scope>
    <source>
        <strain evidence="2 3">NIO-1002</strain>
    </source>
</reference>
<protein>
    <submittedName>
        <fullName evidence="2">Ring-1,2-phenylacetyl-CoA epoxidase subunit PaaC</fullName>
    </submittedName>
</protein>
<dbReference type="EMBL" id="FMYG01000006">
    <property type="protein sequence ID" value="SDC68151.1"/>
    <property type="molecule type" value="Genomic_DNA"/>
</dbReference>
<evidence type="ECO:0000313" key="3">
    <source>
        <dbReference type="Proteomes" id="UP000183203"/>
    </source>
</evidence>
<feature type="compositionally biased region" description="Basic and acidic residues" evidence="1">
    <location>
        <begin position="54"/>
        <end position="63"/>
    </location>
</feature>
<dbReference type="InterPro" id="IPR012347">
    <property type="entry name" value="Ferritin-like"/>
</dbReference>
<dbReference type="AlphaFoldDB" id="A0A1G6NKF6"/>
<feature type="region of interest" description="Disordered" evidence="1">
    <location>
        <begin position="1"/>
        <end position="63"/>
    </location>
</feature>
<evidence type="ECO:0000313" key="2">
    <source>
        <dbReference type="EMBL" id="SDC68151.1"/>
    </source>
</evidence>
<proteinExistence type="predicted"/>
<dbReference type="Pfam" id="PF05138">
    <property type="entry name" value="PaaA_PaaC"/>
    <property type="match status" value="1"/>
</dbReference>
<dbReference type="InterPro" id="IPR009078">
    <property type="entry name" value="Ferritin-like_SF"/>
</dbReference>
<dbReference type="SUPFAM" id="SSF47240">
    <property type="entry name" value="Ferritin-like"/>
    <property type="match status" value="1"/>
</dbReference>
<dbReference type="STRING" id="993073.AS029_12400"/>